<dbReference type="PANTHER" id="PTHR33109">
    <property type="entry name" value="EPIDERMAL PATTERNING FACTOR-LIKE PROTEIN 4"/>
    <property type="match status" value="1"/>
</dbReference>
<protein>
    <recommendedName>
        <fullName evidence="7">Epidermal patterning factor-like protein</fullName>
    </recommendedName>
</protein>
<keyword evidence="6" id="KW-1015">Disulfide bond</keyword>
<keyword evidence="9" id="KW-1185">Reference proteome</keyword>
<accession>A0ABD1HYI2</accession>
<dbReference type="GO" id="GO:0005576">
    <property type="term" value="C:extracellular region"/>
    <property type="evidence" value="ECO:0007669"/>
    <property type="project" value="UniProtKB-SubCell"/>
</dbReference>
<evidence type="ECO:0000256" key="7">
    <source>
        <dbReference type="RuleBase" id="RU367102"/>
    </source>
</evidence>
<evidence type="ECO:0000256" key="3">
    <source>
        <dbReference type="ARBA" id="ARBA00022473"/>
    </source>
</evidence>
<organism evidence="8 9">
    <name type="scientific">Salvia divinorum</name>
    <name type="common">Maria pastora</name>
    <name type="synonym">Diviner's sage</name>
    <dbReference type="NCBI Taxonomy" id="28513"/>
    <lineage>
        <taxon>Eukaryota</taxon>
        <taxon>Viridiplantae</taxon>
        <taxon>Streptophyta</taxon>
        <taxon>Embryophyta</taxon>
        <taxon>Tracheophyta</taxon>
        <taxon>Spermatophyta</taxon>
        <taxon>Magnoliopsida</taxon>
        <taxon>eudicotyledons</taxon>
        <taxon>Gunneridae</taxon>
        <taxon>Pentapetalae</taxon>
        <taxon>asterids</taxon>
        <taxon>lamiids</taxon>
        <taxon>Lamiales</taxon>
        <taxon>Lamiaceae</taxon>
        <taxon>Nepetoideae</taxon>
        <taxon>Mentheae</taxon>
        <taxon>Salviinae</taxon>
        <taxon>Salvia</taxon>
        <taxon>Salvia subgen. Calosphace</taxon>
    </lineage>
</organism>
<feature type="chain" id="PRO_5044525617" description="Epidermal patterning factor-like protein" evidence="7">
    <location>
        <begin position="26"/>
        <end position="108"/>
    </location>
</feature>
<name>A0ABD1HYI2_SALDI</name>
<feature type="signal peptide" evidence="7">
    <location>
        <begin position="1"/>
        <end position="25"/>
    </location>
</feature>
<evidence type="ECO:0000256" key="4">
    <source>
        <dbReference type="ARBA" id="ARBA00022525"/>
    </source>
</evidence>
<reference evidence="8 9" key="1">
    <citation type="submission" date="2024-06" db="EMBL/GenBank/DDBJ databases">
        <title>A chromosome level genome sequence of Diviner's sage (Salvia divinorum).</title>
        <authorList>
            <person name="Ford S.A."/>
            <person name="Ro D.-K."/>
            <person name="Ness R.W."/>
            <person name="Phillips M.A."/>
        </authorList>
    </citation>
    <scope>NUCLEOTIDE SEQUENCE [LARGE SCALE GENOMIC DNA]</scope>
    <source>
        <strain evidence="8">SAF-2024a</strain>
        <tissue evidence="8">Leaf</tissue>
    </source>
</reference>
<dbReference type="AlphaFoldDB" id="A0ABD1HYI2"/>
<evidence type="ECO:0000256" key="5">
    <source>
        <dbReference type="ARBA" id="ARBA00022729"/>
    </source>
</evidence>
<sequence>MRPTSYSATLSIVSILFLLLPCGQALRPYHFAHHSRDANYKGVRNGQEGELGMELYPTGSSLPDCSHACGACSPCRRVMVSFNKCAVESCPIVYRCMCKGKYYHVPSN</sequence>
<dbReference type="PANTHER" id="PTHR33109:SF6">
    <property type="entry name" value="EPIDERMAL PATTERNING FACTOR-LIKE PROTEIN 7-RELATED"/>
    <property type="match status" value="1"/>
</dbReference>
<comment type="similarity">
    <text evidence="2 7">Belongs to the plant cysteine rich small secretory peptide family. Epidermal patterning factor subfamily.</text>
</comment>
<evidence type="ECO:0000256" key="1">
    <source>
        <dbReference type="ARBA" id="ARBA00004613"/>
    </source>
</evidence>
<keyword evidence="5 7" id="KW-0732">Signal</keyword>
<dbReference type="Pfam" id="PF17181">
    <property type="entry name" value="EPF"/>
    <property type="match status" value="1"/>
</dbReference>
<evidence type="ECO:0000256" key="6">
    <source>
        <dbReference type="ARBA" id="ARBA00023157"/>
    </source>
</evidence>
<gene>
    <name evidence="8" type="ORF">AAHA92_04232</name>
</gene>
<comment type="function">
    <text evidence="7">Controls stomatal patterning.</text>
</comment>
<evidence type="ECO:0000313" key="8">
    <source>
        <dbReference type="EMBL" id="KAL1561541.1"/>
    </source>
</evidence>
<keyword evidence="4 7" id="KW-0964">Secreted</keyword>
<dbReference type="Proteomes" id="UP001567538">
    <property type="component" value="Unassembled WGS sequence"/>
</dbReference>
<dbReference type="InterPro" id="IPR039455">
    <property type="entry name" value="EPFL"/>
</dbReference>
<comment type="subcellular location">
    <subcellularLocation>
        <location evidence="1 7">Secreted</location>
    </subcellularLocation>
</comment>
<dbReference type="GO" id="GO:0010052">
    <property type="term" value="P:guard cell differentiation"/>
    <property type="evidence" value="ECO:0007669"/>
    <property type="project" value="UniProtKB-UniRule"/>
</dbReference>
<evidence type="ECO:0000313" key="9">
    <source>
        <dbReference type="Proteomes" id="UP001567538"/>
    </source>
</evidence>
<evidence type="ECO:0000256" key="2">
    <source>
        <dbReference type="ARBA" id="ARBA00008127"/>
    </source>
</evidence>
<dbReference type="EMBL" id="JBEAFC010000003">
    <property type="protein sequence ID" value="KAL1561541.1"/>
    <property type="molecule type" value="Genomic_DNA"/>
</dbReference>
<comment type="caution">
    <text evidence="8">The sequence shown here is derived from an EMBL/GenBank/DDBJ whole genome shotgun (WGS) entry which is preliminary data.</text>
</comment>
<proteinExistence type="inferred from homology"/>
<keyword evidence="3 7" id="KW-0217">Developmental protein</keyword>